<protein>
    <recommendedName>
        <fullName evidence="5">WHIM1 domain-containing protein</fullName>
    </recommendedName>
</protein>
<feature type="region of interest" description="Disordered" evidence="4">
    <location>
        <begin position="1"/>
        <end position="93"/>
    </location>
</feature>
<comment type="caution">
    <text evidence="6">The sequence shown here is derived from an EMBL/GenBank/DDBJ whole genome shotgun (WGS) entry which is preliminary data.</text>
</comment>
<feature type="compositionally biased region" description="Basic and acidic residues" evidence="4">
    <location>
        <begin position="572"/>
        <end position="584"/>
    </location>
</feature>
<feature type="region of interest" description="Disordered" evidence="4">
    <location>
        <begin position="472"/>
        <end position="600"/>
    </location>
</feature>
<dbReference type="GO" id="GO:0005634">
    <property type="term" value="C:nucleus"/>
    <property type="evidence" value="ECO:0007669"/>
    <property type="project" value="UniProtKB-SubCell"/>
</dbReference>
<comment type="subcellular location">
    <subcellularLocation>
        <location evidence="1">Nucleus</location>
    </subcellularLocation>
</comment>
<sequence length="600" mass="67051">MSSRRKTDSDLSSVSSGLSSVPDGDGATVNGKSSRASKVKASKPAPVKKTKVYSVEPAKGEKAASTKTKAGADSGRPEKAMSKPKANGKGKAKAVVKEIQRVEKRQRTYGLLSHDLIQYAEDEDIKSDWQVPYVWAFIVKFCRDAIKGLGIVDDFERGLMSMGPHDGIAEVLAALLKGVQGYNPAGKPKNEPNPDELALAVKKLLDNRLRPGSPLTVFDSYVYEVKSYVPKDQGDASGSAHKESDLYRDLEETDIMEDRRSRNPLAEHGFWAVPWQARLKVLRQLVDWTLTTKGPIREALDAIYAPKKNRPVATDYSCDIEGLKDRNKRYIYRVDSSYRVYAANKMYHMGTPLNTLTSTKAEYESLIAEYKESQKTLDQLKKSGKKSAVERRNAENNIRLGERLEEDLPKIEEAEAEIVRAKERYEKAQLRKLRALAQLEASSFALTTRSRTRKVVNYNESQLDNDFEEEVQEYPSRGLGRSSTGSSFQTGNTRAAKREFQELDSTNDDQDFAPDELEDVAIRPFKRSRRFEHMEESSVAQSDPGSNEEESKATVEATETEPMDIQSEVEIQTEKNDAGERQELGLDGAASPVTRQTILA</sequence>
<proteinExistence type="predicted"/>
<keyword evidence="3" id="KW-0175">Coiled coil</keyword>
<evidence type="ECO:0000259" key="5">
    <source>
        <dbReference type="Pfam" id="PF15612"/>
    </source>
</evidence>
<dbReference type="OrthoDB" id="205403at2759"/>
<accession>A0A8H3YD49</accession>
<keyword evidence="2" id="KW-0539">Nucleus</keyword>
<feature type="coiled-coil region" evidence="3">
    <location>
        <begin position="353"/>
        <end position="383"/>
    </location>
</feature>
<keyword evidence="7" id="KW-1185">Reference proteome</keyword>
<evidence type="ECO:0000256" key="2">
    <source>
        <dbReference type="ARBA" id="ARBA00023242"/>
    </source>
</evidence>
<evidence type="ECO:0000313" key="7">
    <source>
        <dbReference type="Proteomes" id="UP000620104"/>
    </source>
</evidence>
<dbReference type="Pfam" id="PF15612">
    <property type="entry name" value="WHIM1"/>
    <property type="match status" value="1"/>
</dbReference>
<dbReference type="PANTHER" id="PTHR42107:SF1">
    <property type="entry name" value="WHIM1 DOMAIN-CONTAINING PROTEIN"/>
    <property type="match status" value="1"/>
</dbReference>
<evidence type="ECO:0000256" key="3">
    <source>
        <dbReference type="SAM" id="Coils"/>
    </source>
</evidence>
<feature type="compositionally biased region" description="Low complexity" evidence="4">
    <location>
        <begin position="476"/>
        <end position="487"/>
    </location>
</feature>
<dbReference type="PANTHER" id="PTHR42107">
    <property type="entry name" value="YALI0D24453P"/>
    <property type="match status" value="1"/>
</dbReference>
<dbReference type="InterPro" id="IPR028942">
    <property type="entry name" value="WHIM1_dom"/>
</dbReference>
<evidence type="ECO:0000256" key="1">
    <source>
        <dbReference type="ARBA" id="ARBA00004123"/>
    </source>
</evidence>
<evidence type="ECO:0000313" key="6">
    <source>
        <dbReference type="EMBL" id="GHJ83937.1"/>
    </source>
</evidence>
<dbReference type="EMBL" id="BLZA01000005">
    <property type="protein sequence ID" value="GHJ83937.1"/>
    <property type="molecule type" value="Genomic_DNA"/>
</dbReference>
<feature type="compositionally biased region" description="Acidic residues" evidence="4">
    <location>
        <begin position="505"/>
        <end position="519"/>
    </location>
</feature>
<feature type="domain" description="WHIM1" evidence="5">
    <location>
        <begin position="264"/>
        <end position="300"/>
    </location>
</feature>
<feature type="compositionally biased region" description="Basic residues" evidence="4">
    <location>
        <begin position="35"/>
        <end position="51"/>
    </location>
</feature>
<dbReference type="Proteomes" id="UP000620104">
    <property type="component" value="Unassembled WGS sequence"/>
</dbReference>
<evidence type="ECO:0000256" key="4">
    <source>
        <dbReference type="SAM" id="MobiDB-lite"/>
    </source>
</evidence>
<feature type="coiled-coil region" evidence="3">
    <location>
        <begin position="411"/>
        <end position="438"/>
    </location>
</feature>
<organism evidence="6 7">
    <name type="scientific">Naganishia liquefaciens</name>
    <dbReference type="NCBI Taxonomy" id="104408"/>
    <lineage>
        <taxon>Eukaryota</taxon>
        <taxon>Fungi</taxon>
        <taxon>Dikarya</taxon>
        <taxon>Basidiomycota</taxon>
        <taxon>Agaricomycotina</taxon>
        <taxon>Tremellomycetes</taxon>
        <taxon>Filobasidiales</taxon>
        <taxon>Filobasidiaceae</taxon>
        <taxon>Naganishia</taxon>
    </lineage>
</organism>
<dbReference type="AlphaFoldDB" id="A0A8H3YD49"/>
<name>A0A8H3YD49_9TREE</name>
<feature type="compositionally biased region" description="Low complexity" evidence="4">
    <location>
        <begin position="10"/>
        <end position="34"/>
    </location>
</feature>
<gene>
    <name evidence="6" type="ORF">NliqN6_0339</name>
</gene>
<reference evidence="6" key="1">
    <citation type="submission" date="2020-07" db="EMBL/GenBank/DDBJ databases">
        <title>Draft Genome Sequence of a Deep-Sea Yeast, Naganishia (Cryptococcus) liquefaciens strain N6.</title>
        <authorList>
            <person name="Han Y.W."/>
            <person name="Kajitani R."/>
            <person name="Morimoto H."/>
            <person name="Parhat M."/>
            <person name="Tsubouchi H."/>
            <person name="Bakenova O."/>
            <person name="Ogata M."/>
            <person name="Argunhan B."/>
            <person name="Aoki R."/>
            <person name="Kajiwara S."/>
            <person name="Itoh T."/>
            <person name="Iwasaki H."/>
        </authorList>
    </citation>
    <scope>NUCLEOTIDE SEQUENCE</scope>
    <source>
        <strain evidence="6">N6</strain>
    </source>
</reference>